<dbReference type="SUPFAM" id="SSF54523">
    <property type="entry name" value="Pili subunits"/>
    <property type="match status" value="1"/>
</dbReference>
<dbReference type="HOGENOM" id="CLU_091705_6_1_6"/>
<keyword evidence="1" id="KW-0812">Transmembrane</keyword>
<reference evidence="2 3" key="1">
    <citation type="submission" date="2011-09" db="EMBL/GenBank/DDBJ databases">
        <title>Complete sequence of chromosome of Thioflavicoccus mobilis 8321.</title>
        <authorList>
            <consortium name="US DOE Joint Genome Institute"/>
            <person name="Lucas S."/>
            <person name="Han J."/>
            <person name="Lapidus A."/>
            <person name="Cheng J.-F."/>
            <person name="Goodwin L."/>
            <person name="Pitluck S."/>
            <person name="Peters L."/>
            <person name="Ovchinnikova G."/>
            <person name="Lu M."/>
            <person name="Detter J.C."/>
            <person name="Han C."/>
            <person name="Tapia R."/>
            <person name="Land M."/>
            <person name="Hauser L."/>
            <person name="Kyrpides N."/>
            <person name="Ivanova N."/>
            <person name="Pagani I."/>
            <person name="Vogl K."/>
            <person name="Liu Z."/>
            <person name="Imhoff J."/>
            <person name="Thiel V."/>
            <person name="Frigaard N.-U."/>
            <person name="Bryant D."/>
            <person name="Woyke T."/>
        </authorList>
    </citation>
    <scope>NUCLEOTIDE SEQUENCE [LARGE SCALE GENOMIC DNA]</scope>
    <source>
        <strain evidence="2 3">8321</strain>
    </source>
</reference>
<organism evidence="2 3">
    <name type="scientific">Thioflavicoccus mobilis 8321</name>
    <dbReference type="NCBI Taxonomy" id="765912"/>
    <lineage>
        <taxon>Bacteria</taxon>
        <taxon>Pseudomonadati</taxon>
        <taxon>Pseudomonadota</taxon>
        <taxon>Gammaproteobacteria</taxon>
        <taxon>Chromatiales</taxon>
        <taxon>Chromatiaceae</taxon>
        <taxon>Thioflavicoccus</taxon>
    </lineage>
</organism>
<dbReference type="Pfam" id="PF07963">
    <property type="entry name" value="N_methyl"/>
    <property type="match status" value="1"/>
</dbReference>
<feature type="transmembrane region" description="Helical" evidence="1">
    <location>
        <begin position="12"/>
        <end position="31"/>
    </location>
</feature>
<evidence type="ECO:0000256" key="1">
    <source>
        <dbReference type="SAM" id="Phobius"/>
    </source>
</evidence>
<dbReference type="AlphaFoldDB" id="L0H2M6"/>
<dbReference type="PROSITE" id="PS00409">
    <property type="entry name" value="PROKAR_NTER_METHYL"/>
    <property type="match status" value="1"/>
</dbReference>
<proteinExistence type="predicted"/>
<dbReference type="eggNOG" id="COG4968">
    <property type="taxonomic scope" value="Bacteria"/>
</dbReference>
<dbReference type="InterPro" id="IPR045584">
    <property type="entry name" value="Pilin-like"/>
</dbReference>
<gene>
    <name evidence="2" type="ORF">Thimo_3164</name>
</gene>
<dbReference type="EMBL" id="CP003051">
    <property type="protein sequence ID" value="AGA91844.1"/>
    <property type="molecule type" value="Genomic_DNA"/>
</dbReference>
<sequence length="141" mass="14971">MRANCLRARGFTLIELMITVAIVGILAAIAYPSYQDSVRKSWRANAASCLLELAQGMERWYTGRSTYVGATVPTTGCTTEGGMGGRYDFSFTANPTATAFTLQAVPDTAGPQASDDCGTLTINQLGQKGASGGTVSECWRR</sequence>
<dbReference type="STRING" id="765912.Thimo_3164"/>
<accession>L0H2M6</accession>
<evidence type="ECO:0000313" key="3">
    <source>
        <dbReference type="Proteomes" id="UP000010816"/>
    </source>
</evidence>
<dbReference type="RefSeq" id="WP_015281972.1">
    <property type="nucleotide sequence ID" value="NC_019940.1"/>
</dbReference>
<dbReference type="OrthoDB" id="5296638at2"/>
<dbReference type="GO" id="GO:0043683">
    <property type="term" value="P:type IV pilus assembly"/>
    <property type="evidence" value="ECO:0007669"/>
    <property type="project" value="InterPro"/>
</dbReference>
<dbReference type="NCBIfam" id="TIGR02532">
    <property type="entry name" value="IV_pilin_GFxxxE"/>
    <property type="match status" value="1"/>
</dbReference>
<dbReference type="InterPro" id="IPR012902">
    <property type="entry name" value="N_methyl_site"/>
</dbReference>
<name>L0H2M6_9GAMM</name>
<dbReference type="Proteomes" id="UP000010816">
    <property type="component" value="Chromosome"/>
</dbReference>
<keyword evidence="1" id="KW-1133">Transmembrane helix</keyword>
<dbReference type="Gene3D" id="3.30.700.10">
    <property type="entry name" value="Glycoprotein, Type 4 Pilin"/>
    <property type="match status" value="1"/>
</dbReference>
<evidence type="ECO:0000313" key="2">
    <source>
        <dbReference type="EMBL" id="AGA91844.1"/>
    </source>
</evidence>
<dbReference type="KEGG" id="tmb:Thimo_3164"/>
<dbReference type="PATRIC" id="fig|765912.4.peg.3094"/>
<keyword evidence="1" id="KW-0472">Membrane</keyword>
<keyword evidence="3" id="KW-1185">Reference proteome</keyword>
<dbReference type="Pfam" id="PF16732">
    <property type="entry name" value="ComP_DUS"/>
    <property type="match status" value="1"/>
</dbReference>
<dbReference type="InterPro" id="IPR031982">
    <property type="entry name" value="PilE-like"/>
</dbReference>
<protein>
    <submittedName>
        <fullName evidence="2">Prepilin-type N-terminal cleavage/methylation domain-containing protein</fullName>
    </submittedName>
</protein>